<dbReference type="CDD" id="cd00761">
    <property type="entry name" value="Glyco_tranf_GTA_type"/>
    <property type="match status" value="1"/>
</dbReference>
<dbReference type="STRING" id="1847728.BTM29_05240"/>
<dbReference type="GO" id="GO:0016757">
    <property type="term" value="F:glycosyltransferase activity"/>
    <property type="evidence" value="ECO:0007669"/>
    <property type="project" value="UniProtKB-KW"/>
</dbReference>
<reference evidence="5" key="1">
    <citation type="submission" date="2016-12" db="EMBL/GenBank/DDBJ databases">
        <authorList>
            <person name="Jung M.Y."/>
            <person name="Lee S.H."/>
        </authorList>
    </citation>
    <scope>NUCLEOTIDE SEQUENCE [LARGE SCALE GENOMIC DNA]</scope>
    <source>
        <strain evidence="5">WiKim39</strain>
    </source>
</reference>
<name>A0A1P8Q2B7_9LACO</name>
<accession>A0A1P8Q2B7</accession>
<dbReference type="EMBL" id="CP019323">
    <property type="protein sequence ID" value="APX71998.1"/>
    <property type="molecule type" value="Genomic_DNA"/>
</dbReference>
<dbReference type="OrthoDB" id="396512at2"/>
<dbReference type="PANTHER" id="PTHR22916:SF51">
    <property type="entry name" value="GLYCOSYLTRANSFERASE EPSH-RELATED"/>
    <property type="match status" value="1"/>
</dbReference>
<protein>
    <submittedName>
        <fullName evidence="4">Glycosyl transferase</fullName>
    </submittedName>
</protein>
<dbReference type="Proteomes" id="UP000187499">
    <property type="component" value="Chromosome"/>
</dbReference>
<evidence type="ECO:0000256" key="1">
    <source>
        <dbReference type="ARBA" id="ARBA00022676"/>
    </source>
</evidence>
<dbReference type="Gene3D" id="3.90.550.10">
    <property type="entry name" value="Spore Coat Polysaccharide Biosynthesis Protein SpsA, Chain A"/>
    <property type="match status" value="1"/>
</dbReference>
<keyword evidence="2 4" id="KW-0808">Transferase</keyword>
<dbReference type="InterPro" id="IPR029044">
    <property type="entry name" value="Nucleotide-diphossugar_trans"/>
</dbReference>
<dbReference type="RefSeq" id="WP_076614502.1">
    <property type="nucleotide sequence ID" value="NZ_CP019323.1"/>
</dbReference>
<dbReference type="AlphaFoldDB" id="A0A1P8Q2B7"/>
<evidence type="ECO:0000256" key="2">
    <source>
        <dbReference type="ARBA" id="ARBA00022679"/>
    </source>
</evidence>
<keyword evidence="1" id="KW-0328">Glycosyltransferase</keyword>
<dbReference type="PANTHER" id="PTHR22916">
    <property type="entry name" value="GLYCOSYLTRANSFERASE"/>
    <property type="match status" value="1"/>
</dbReference>
<evidence type="ECO:0000313" key="4">
    <source>
        <dbReference type="EMBL" id="APX71998.1"/>
    </source>
</evidence>
<keyword evidence="5" id="KW-1185">Reference proteome</keyword>
<feature type="domain" description="Glycosyltransferase 2-like" evidence="3">
    <location>
        <begin position="7"/>
        <end position="173"/>
    </location>
</feature>
<proteinExistence type="predicted"/>
<gene>
    <name evidence="4" type="ORF">BTM29_05240</name>
</gene>
<dbReference type="SUPFAM" id="SSF53448">
    <property type="entry name" value="Nucleotide-diphospho-sugar transferases"/>
    <property type="match status" value="1"/>
</dbReference>
<evidence type="ECO:0000259" key="3">
    <source>
        <dbReference type="Pfam" id="PF00535"/>
    </source>
</evidence>
<evidence type="ECO:0000313" key="5">
    <source>
        <dbReference type="Proteomes" id="UP000187499"/>
    </source>
</evidence>
<sequence length="257" mass="29632">MVKNKLSIIMTTFNAASYVMSMLDSLIAQTNKDFELVVVDDCSTDKTLDIIASYEKKYDWITVYEHTQNSGVSAARNTGLKHISGNLVNFIDGDDWLEPGYVDFFLTVFENTDTDLVTCGFFMDTENGKSKVKTEKRQNGFVDRDEAIKQITKISGTVMGYTWNKVYRRSIIENNEIHFQTDLDLMEDQVFNVEYATVAKKFYLDNLPLYHYVSRKDSITKKFFDIDNVRDVGVANLRVLKTIRSSKLDKDSKREME</sequence>
<dbReference type="InterPro" id="IPR001173">
    <property type="entry name" value="Glyco_trans_2-like"/>
</dbReference>
<dbReference type="Pfam" id="PF00535">
    <property type="entry name" value="Glycos_transf_2"/>
    <property type="match status" value="1"/>
</dbReference>
<dbReference type="KEGG" id="lalw:BTM29_05240"/>
<organism evidence="4 5">
    <name type="scientific">Companilactobacillus allii</name>
    <dbReference type="NCBI Taxonomy" id="1847728"/>
    <lineage>
        <taxon>Bacteria</taxon>
        <taxon>Bacillati</taxon>
        <taxon>Bacillota</taxon>
        <taxon>Bacilli</taxon>
        <taxon>Lactobacillales</taxon>
        <taxon>Lactobacillaceae</taxon>
        <taxon>Companilactobacillus</taxon>
    </lineage>
</organism>